<dbReference type="RefSeq" id="WP_124756828.1">
    <property type="nucleotide sequence ID" value="NZ_CBCRWA010000001.1"/>
</dbReference>
<evidence type="ECO:0000313" key="3">
    <source>
        <dbReference type="Proteomes" id="UP000274483"/>
    </source>
</evidence>
<dbReference type="Pfam" id="PF14568">
    <property type="entry name" value="SUKH_6"/>
    <property type="match status" value="1"/>
</dbReference>
<evidence type="ECO:0000313" key="2">
    <source>
        <dbReference type="EMBL" id="AZI66165.1"/>
    </source>
</evidence>
<feature type="domain" description="Knr4/Smi1-like" evidence="1">
    <location>
        <begin position="25"/>
        <end position="148"/>
    </location>
</feature>
<dbReference type="InterPro" id="IPR037883">
    <property type="entry name" value="Knr4/Smi1-like_sf"/>
</dbReference>
<protein>
    <submittedName>
        <fullName evidence="2">SMI1/KNR4 family protein</fullName>
    </submittedName>
</protein>
<sequence>MQNQNSDIYDKLLKFSETMLTLEKPITDSRIEDFENTIKYKLPTDYKYFLKKHNGFSLNGTEVYGLGNEYGESSLSKIYDFEHYQVGNPMPTYFLPFSPDGFGNHYCIDLSKNNDDTCPIVFWQHDFDYENITQVETCNINFTDWVNEVLIEWTLESYNYDGTEK</sequence>
<dbReference type="EMBL" id="CP034158">
    <property type="protein sequence ID" value="AZI66165.1"/>
    <property type="molecule type" value="Genomic_DNA"/>
</dbReference>
<dbReference type="InterPro" id="IPR018958">
    <property type="entry name" value="Knr4/Smi1-like_dom"/>
</dbReference>
<dbReference type="Proteomes" id="UP000274483">
    <property type="component" value="Chromosome"/>
</dbReference>
<dbReference type="SUPFAM" id="SSF160631">
    <property type="entry name" value="SMI1/KNR4-like"/>
    <property type="match status" value="1"/>
</dbReference>
<accession>A0ABM7C5D0</accession>
<dbReference type="Gene3D" id="3.40.1580.10">
    <property type="entry name" value="SMI1/KNR4-like"/>
    <property type="match status" value="1"/>
</dbReference>
<dbReference type="SMART" id="SM00860">
    <property type="entry name" value="SMI1_KNR4"/>
    <property type="match status" value="1"/>
</dbReference>
<reference evidence="2 3" key="1">
    <citation type="submission" date="2018-11" db="EMBL/GenBank/DDBJ databases">
        <title>Proposal to divide the Flavobacteriaceae and reorganize its genera based on Amino Acid Identity values calculated from whole genome sequences.</title>
        <authorList>
            <person name="Nicholson A.C."/>
            <person name="Gulvik C.A."/>
            <person name="Whitney A.M."/>
            <person name="Humrighouse B.W."/>
            <person name="Bell M."/>
            <person name="Holmes B."/>
            <person name="Steigerwalt A.G."/>
            <person name="Villarma A."/>
            <person name="Sheth M."/>
            <person name="Batra D."/>
            <person name="Pryor J."/>
            <person name="Bernardet J.-F."/>
            <person name="Hugo C."/>
            <person name="Kampfer P."/>
            <person name="Newman J.D."/>
            <person name="McQuiston J.R."/>
        </authorList>
    </citation>
    <scope>NUCLEOTIDE SEQUENCE [LARGE SCALE GENOMIC DNA]</scope>
    <source>
        <strain evidence="2 3">H3001</strain>
    </source>
</reference>
<evidence type="ECO:0000259" key="1">
    <source>
        <dbReference type="SMART" id="SM00860"/>
    </source>
</evidence>
<organism evidence="2 3">
    <name type="scientific">Kaistella daneshvariae</name>
    <dbReference type="NCBI Taxonomy" id="2487074"/>
    <lineage>
        <taxon>Bacteria</taxon>
        <taxon>Pseudomonadati</taxon>
        <taxon>Bacteroidota</taxon>
        <taxon>Flavobacteriia</taxon>
        <taxon>Flavobacteriales</taxon>
        <taxon>Weeksellaceae</taxon>
        <taxon>Chryseobacterium group</taxon>
        <taxon>Kaistella</taxon>
    </lineage>
</organism>
<gene>
    <name evidence="2" type="ORF">EIB71_00045</name>
</gene>
<keyword evidence="3" id="KW-1185">Reference proteome</keyword>
<proteinExistence type="predicted"/>
<name>A0ABM7C5D0_9FLAO</name>